<name>A0ACD0WSS9_CLALS</name>
<dbReference type="EMBL" id="CP038491">
    <property type="protein sequence ID" value="QFZ30444.1"/>
    <property type="molecule type" value="Genomic_DNA"/>
</dbReference>
<keyword evidence="2" id="KW-1185">Reference proteome</keyword>
<evidence type="ECO:0000313" key="2">
    <source>
        <dbReference type="Proteomes" id="UP000326582"/>
    </source>
</evidence>
<evidence type="ECO:0000313" key="1">
    <source>
        <dbReference type="EMBL" id="QFZ30444.1"/>
    </source>
</evidence>
<gene>
    <name evidence="1" type="ORF">EJF14_80163</name>
</gene>
<sequence>MQVATHFSRGCEMCSSLFVDVHSPKGKCPDAVLSSCKWDARFFVYKSTPSAGPVLFFLIISRSYQTTSHSLCNSPPSLSSSPPLSSLSPPSSRSTFPPLWLPSPLVAQKSPTAQPRSTLLSLHLTGPPPSSPLSRSVPLSNTSSVPLLWSSVLCWLCKKFSLLAFNMSGPGSAVYNTNIN</sequence>
<proteinExistence type="predicted"/>
<protein>
    <submittedName>
        <fullName evidence="1">Intersectin-2</fullName>
    </submittedName>
</protein>
<dbReference type="Proteomes" id="UP000326582">
    <property type="component" value="Chromosome 8"/>
</dbReference>
<organism evidence="1 2">
    <name type="scientific">Clavispora lusitaniae</name>
    <name type="common">Candida lusitaniae</name>
    <dbReference type="NCBI Taxonomy" id="36911"/>
    <lineage>
        <taxon>Eukaryota</taxon>
        <taxon>Fungi</taxon>
        <taxon>Dikarya</taxon>
        <taxon>Ascomycota</taxon>
        <taxon>Saccharomycotina</taxon>
        <taxon>Pichiomycetes</taxon>
        <taxon>Metschnikowiaceae</taxon>
        <taxon>Clavispora</taxon>
    </lineage>
</organism>
<accession>A0ACD0WSS9</accession>
<reference evidence="2" key="1">
    <citation type="journal article" date="2019" name="MBio">
        <title>Comparative genomics for the elucidation of multidrug resistance (MDR) in Candida lusitaniae.</title>
        <authorList>
            <person name="Kannan A."/>
            <person name="Asner S.A."/>
            <person name="Trachsel E."/>
            <person name="Kelly S."/>
            <person name="Parker J."/>
            <person name="Sanglard D."/>
        </authorList>
    </citation>
    <scope>NUCLEOTIDE SEQUENCE [LARGE SCALE GENOMIC DNA]</scope>
    <source>
        <strain evidence="2">P1</strain>
    </source>
</reference>